<dbReference type="STRING" id="406817.XNC1_4142"/>
<name>D3VDC7_XENNA</name>
<evidence type="ECO:0000313" key="1">
    <source>
        <dbReference type="EMBL" id="CBJ92167.1"/>
    </source>
</evidence>
<dbReference type="EMBL" id="FN667742">
    <property type="protein sequence ID" value="CBJ92167.1"/>
    <property type="molecule type" value="Genomic_DNA"/>
</dbReference>
<keyword evidence="2" id="KW-1185">Reference proteome</keyword>
<organism evidence="1 2">
    <name type="scientific">Xenorhabdus nematophila (strain ATCC 19061 / DSM 3370 / CCUG 14189 / LMG 1036 / NCIMB 9965 / AN6)</name>
    <dbReference type="NCBI Taxonomy" id="406817"/>
    <lineage>
        <taxon>Bacteria</taxon>
        <taxon>Pseudomonadati</taxon>
        <taxon>Pseudomonadota</taxon>
        <taxon>Gammaproteobacteria</taxon>
        <taxon>Enterobacterales</taxon>
        <taxon>Morganellaceae</taxon>
        <taxon>Xenorhabdus</taxon>
    </lineage>
</organism>
<dbReference type="HOGENOM" id="CLU_2978288_0_0_6"/>
<evidence type="ECO:0000313" key="2">
    <source>
        <dbReference type="Proteomes" id="UP000008075"/>
    </source>
</evidence>
<dbReference type="Proteomes" id="UP000008075">
    <property type="component" value="Chromosome"/>
</dbReference>
<protein>
    <submittedName>
        <fullName evidence="1">Uncharacterized protein</fullName>
    </submittedName>
</protein>
<sequence>MVISNEYPENKLKLFFVFHLQSKYINMMNILILNYGLNQLPNNIEPNFHSSVNNKKSK</sequence>
<dbReference type="KEGG" id="xne:XNC1_4142"/>
<reference evidence="1 2" key="1">
    <citation type="journal article" date="2011" name="PLoS ONE">
        <title>The entomopathogenic bacterial endosymbionts xenorhabdus and photorhabdus: convergent lifestyles from divergent genomes.</title>
        <authorList>
            <person name="Chaston J.M."/>
            <person name="Suen G."/>
            <person name="Tucker S.L."/>
            <person name="Andersen A.W."/>
            <person name="Bhasin A."/>
            <person name="Bode E."/>
            <person name="Bode H.B."/>
            <person name="Brachmann A.O."/>
            <person name="Cowles C.E."/>
            <person name="Cowles K.N."/>
            <person name="Darby C."/>
            <person name="de Leon L."/>
            <person name="Drace K."/>
            <person name="Du Z."/>
            <person name="Givaudan A."/>
            <person name="Herbert Tran E.E."/>
            <person name="Jewell K.A."/>
            <person name="Knack J.J."/>
            <person name="Krasomil-Osterfeld K.C."/>
            <person name="Kukor R."/>
            <person name="Lanois A."/>
            <person name="Latreille P."/>
            <person name="Leimgruber N.K."/>
            <person name="Lipke C.M."/>
            <person name="Liu R."/>
            <person name="Lu X."/>
            <person name="Martens E.C."/>
            <person name="Marri P.R."/>
            <person name="Medigue C."/>
            <person name="Menard M.L."/>
            <person name="Miller N.M."/>
            <person name="Morales-Soto N."/>
            <person name="Norton S."/>
            <person name="Ogier J.C."/>
            <person name="Orchard S.S."/>
            <person name="Park D."/>
            <person name="Park Y."/>
            <person name="Qurollo B.A."/>
            <person name="Sugar D.R."/>
            <person name="Richards G.R."/>
            <person name="Rouy Z."/>
            <person name="Slominski B."/>
            <person name="Slominski K."/>
            <person name="Snyder H."/>
            <person name="Tjaden B.C."/>
            <person name="van der Hoeven R."/>
            <person name="Welch R.D."/>
            <person name="Wheeler C."/>
            <person name="Xiang B."/>
            <person name="Barbazuk B."/>
            <person name="Gaudriault S."/>
            <person name="Goodner B."/>
            <person name="Slater S.C."/>
            <person name="Forst S."/>
            <person name="Goldman B.S."/>
            <person name="Goodrich-Blair H."/>
        </authorList>
    </citation>
    <scope>NUCLEOTIDE SEQUENCE [LARGE SCALE GENOMIC DNA]</scope>
    <source>
        <strain evidence="2">ATCC 19061 / DSM 3370 / CCUG 14189 / LMG 1036 / NCIMB 9965 / AN6</strain>
    </source>
</reference>
<accession>D3VDC7</accession>
<dbReference type="AlphaFoldDB" id="D3VDC7"/>
<gene>
    <name evidence="1" type="ordered locus">XNC1_4142</name>
</gene>
<proteinExistence type="predicted"/>